<keyword evidence="1" id="KW-1133">Transmembrane helix</keyword>
<name>A0A3P1B5T9_9FLAO</name>
<evidence type="ECO:0000313" key="2">
    <source>
        <dbReference type="EMBL" id="RRA96092.1"/>
    </source>
</evidence>
<dbReference type="Proteomes" id="UP000268372">
    <property type="component" value="Unassembled WGS sequence"/>
</dbReference>
<accession>A0A3P1B5T9</accession>
<evidence type="ECO:0000256" key="1">
    <source>
        <dbReference type="SAM" id="Phobius"/>
    </source>
</evidence>
<keyword evidence="1" id="KW-0472">Membrane</keyword>
<feature type="transmembrane region" description="Helical" evidence="1">
    <location>
        <begin position="44"/>
        <end position="63"/>
    </location>
</feature>
<evidence type="ECO:0000313" key="3">
    <source>
        <dbReference type="Proteomes" id="UP000268372"/>
    </source>
</evidence>
<dbReference type="EMBL" id="RQTJ01000005">
    <property type="protein sequence ID" value="RRA96092.1"/>
    <property type="molecule type" value="Genomic_DNA"/>
</dbReference>
<dbReference type="OrthoDB" id="1360413at2"/>
<dbReference type="AlphaFoldDB" id="A0A3P1B5T9"/>
<feature type="transmembrane region" description="Helical" evidence="1">
    <location>
        <begin position="14"/>
        <end position="32"/>
    </location>
</feature>
<sequence length="140" mass="16460">MNINILFPAKVRKFAFCILLIIFTFIIIAGQLNLLANDPQTKLLVKSILMSLICLSLFFIQFSKYKDDDEMMLEIRLRLVMNALLFGTLYLIVSPILEFFVFDDEIQEIKAGQIIMVLLFYQILMFQMKRYSLKKELSEE</sequence>
<feature type="transmembrane region" description="Helical" evidence="1">
    <location>
        <begin position="109"/>
        <end position="126"/>
    </location>
</feature>
<gene>
    <name evidence="2" type="ORF">EG242_04185</name>
</gene>
<comment type="caution">
    <text evidence="2">The sequence shown here is derived from an EMBL/GenBank/DDBJ whole genome shotgun (WGS) entry which is preliminary data.</text>
</comment>
<keyword evidence="3" id="KW-1185">Reference proteome</keyword>
<organism evidence="2 3">
    <name type="scientific">Paenimyroides viscosum</name>
    <dbReference type="NCBI Taxonomy" id="2488729"/>
    <lineage>
        <taxon>Bacteria</taxon>
        <taxon>Pseudomonadati</taxon>
        <taxon>Bacteroidota</taxon>
        <taxon>Flavobacteriia</taxon>
        <taxon>Flavobacteriales</taxon>
        <taxon>Flavobacteriaceae</taxon>
        <taxon>Paenimyroides</taxon>
    </lineage>
</organism>
<protein>
    <submittedName>
        <fullName evidence="2">Uncharacterized protein</fullName>
    </submittedName>
</protein>
<feature type="transmembrane region" description="Helical" evidence="1">
    <location>
        <begin position="75"/>
        <end position="97"/>
    </location>
</feature>
<proteinExistence type="predicted"/>
<dbReference type="RefSeq" id="WP_124898653.1">
    <property type="nucleotide sequence ID" value="NZ_RQTJ01000005.1"/>
</dbReference>
<keyword evidence="1" id="KW-0812">Transmembrane</keyword>
<reference evidence="2 3" key="1">
    <citation type="submission" date="2018-11" db="EMBL/GenBank/DDBJ databases">
        <title>Flavobacterium sp. nov., YIM 102796 draft genome.</title>
        <authorList>
            <person name="Li G."/>
            <person name="Jiang Y."/>
        </authorList>
    </citation>
    <scope>NUCLEOTIDE SEQUENCE [LARGE SCALE GENOMIC DNA]</scope>
    <source>
        <strain evidence="2 3">YIM 102796</strain>
    </source>
</reference>